<evidence type="ECO:0000256" key="5">
    <source>
        <dbReference type="ARBA" id="ARBA00022989"/>
    </source>
</evidence>
<dbReference type="PANTHER" id="PTHR47529">
    <property type="entry name" value="PEPTIDYL-PROLYL CIS-TRANS ISOMERASE D"/>
    <property type="match status" value="1"/>
</dbReference>
<protein>
    <recommendedName>
        <fullName evidence="9">Periplasmic chaperone PpiD</fullName>
    </recommendedName>
    <alternativeName>
        <fullName evidence="10">Periplasmic folding chaperone</fullName>
    </alternativeName>
</protein>
<sequence>MALVNKIREKSGLAVGVVAVGLILFIVGGDMFFGNNSIFFADKQNVGEIGGSTVKLKDYQAEIEVAERDYTLQQNKTPTEAERSQLREQAWNQLIQANAVEKHYEDAGIMVTEEEVVDMVQGNNIHPAVRQAFVNPQTNQFDVTLVKQYLKNYDKLQPLDRLRWDNFDARLPQDRMRTKYEALFKSSNYVTKAEAQREYQGQATKAEVKFLYVPFSMVVDSTIKVSDEELKAYLDKNKEKYKTQSTRTLEYVQFRIEPNAKDSAFFLKELEETKAQFAAATNDTAFAKAKSDVPSVLRSYAINELPAELSAQAGAIVTGQVYGPYANGGSYALYKVLSVSNEGAFSARASHILFDTRGKSDEEKKAVKAKAEGVLKEIKGGADFAEKARTHGSDGTAPQGGDLGWFPEGRMVPAFEKAIFSATKKGLTPNLVETEFGYHIVKITEPKTNQKFKVVTIQRNITAGDETKDEIYARASQFRVEITSAEALAEAVKKTPTLSKMVATVQPTSYNVNDIQDARGLVRWAFNDAKVGDAADLQEFTDRYVVAVLTKSQEEGTASLDEVRDVITAEVRKQKKAEQIIAKLSGNGSLEDLAKQYPGAIVNTAPDVTMSGASIAEVGYDPAAVGRAFGLKKDGDRTKPFAGESGVVILTRVKVTAAPEIADYNMYKSQIEQRVNGRVSYSLFEAVKDLAKIKDERIKFF</sequence>
<evidence type="ECO:0000256" key="9">
    <source>
        <dbReference type="ARBA" id="ARBA00040743"/>
    </source>
</evidence>
<dbReference type="AlphaFoldDB" id="A0A1I1K3L7"/>
<evidence type="ECO:0000256" key="11">
    <source>
        <dbReference type="PROSITE-ProRule" id="PRU00278"/>
    </source>
</evidence>
<dbReference type="SUPFAM" id="SSF109998">
    <property type="entry name" value="Triger factor/SurA peptide-binding domain-like"/>
    <property type="match status" value="1"/>
</dbReference>
<evidence type="ECO:0000256" key="12">
    <source>
        <dbReference type="SAM" id="Phobius"/>
    </source>
</evidence>
<dbReference type="PANTHER" id="PTHR47529:SF1">
    <property type="entry name" value="PERIPLASMIC CHAPERONE PPID"/>
    <property type="match status" value="1"/>
</dbReference>
<dbReference type="SUPFAM" id="SSF54534">
    <property type="entry name" value="FKBP-like"/>
    <property type="match status" value="1"/>
</dbReference>
<keyword evidence="11" id="KW-0697">Rotamase</keyword>
<dbReference type="Proteomes" id="UP000199514">
    <property type="component" value="Unassembled WGS sequence"/>
</dbReference>
<dbReference type="RefSeq" id="WP_091512436.1">
    <property type="nucleotide sequence ID" value="NZ_FOLE01000006.1"/>
</dbReference>
<evidence type="ECO:0000313" key="14">
    <source>
        <dbReference type="EMBL" id="SFC52180.1"/>
    </source>
</evidence>
<keyword evidence="15" id="KW-1185">Reference proteome</keyword>
<comment type="similarity">
    <text evidence="8">Belongs to the PpiD chaperone family.</text>
</comment>
<dbReference type="Gene3D" id="3.10.50.40">
    <property type="match status" value="1"/>
</dbReference>
<comment type="subcellular location">
    <subcellularLocation>
        <location evidence="1">Cell inner membrane</location>
        <topology evidence="1">Single-pass type II membrane protein</topology>
        <orientation evidence="1">Periplasmic side</orientation>
    </subcellularLocation>
</comment>
<feature type="domain" description="PpiC" evidence="13">
    <location>
        <begin position="344"/>
        <end position="445"/>
    </location>
</feature>
<evidence type="ECO:0000256" key="1">
    <source>
        <dbReference type="ARBA" id="ARBA00004382"/>
    </source>
</evidence>
<evidence type="ECO:0000256" key="7">
    <source>
        <dbReference type="ARBA" id="ARBA00023186"/>
    </source>
</evidence>
<evidence type="ECO:0000256" key="4">
    <source>
        <dbReference type="ARBA" id="ARBA00022692"/>
    </source>
</evidence>
<proteinExistence type="inferred from homology"/>
<keyword evidence="11 14" id="KW-0413">Isomerase</keyword>
<organism evidence="14 15">
    <name type="scientific">Flexibacter flexilis DSM 6793</name>
    <dbReference type="NCBI Taxonomy" id="927664"/>
    <lineage>
        <taxon>Bacteria</taxon>
        <taxon>Pseudomonadati</taxon>
        <taxon>Bacteroidota</taxon>
        <taxon>Cytophagia</taxon>
        <taxon>Cytophagales</taxon>
        <taxon>Flexibacteraceae</taxon>
        <taxon>Flexibacter</taxon>
    </lineage>
</organism>
<keyword evidence="2" id="KW-1003">Cell membrane</keyword>
<dbReference type="InterPro" id="IPR052029">
    <property type="entry name" value="PpiD_chaperone"/>
</dbReference>
<evidence type="ECO:0000256" key="3">
    <source>
        <dbReference type="ARBA" id="ARBA00022519"/>
    </source>
</evidence>
<dbReference type="Pfam" id="PF13616">
    <property type="entry name" value="Rotamase_3"/>
    <property type="match status" value="1"/>
</dbReference>
<gene>
    <name evidence="14" type="ORF">SAMN05421780_106109</name>
</gene>
<dbReference type="OrthoDB" id="9812372at2"/>
<keyword evidence="3" id="KW-0997">Cell inner membrane</keyword>
<name>A0A1I1K3L7_9BACT</name>
<dbReference type="InterPro" id="IPR046357">
    <property type="entry name" value="PPIase_dom_sf"/>
</dbReference>
<evidence type="ECO:0000259" key="13">
    <source>
        <dbReference type="PROSITE" id="PS50198"/>
    </source>
</evidence>
<dbReference type="GO" id="GO:0003755">
    <property type="term" value="F:peptidyl-prolyl cis-trans isomerase activity"/>
    <property type="evidence" value="ECO:0007669"/>
    <property type="project" value="UniProtKB-KW"/>
</dbReference>
<keyword evidence="4 12" id="KW-0812">Transmembrane</keyword>
<dbReference type="GO" id="GO:0005886">
    <property type="term" value="C:plasma membrane"/>
    <property type="evidence" value="ECO:0007669"/>
    <property type="project" value="UniProtKB-SubCell"/>
</dbReference>
<dbReference type="InterPro" id="IPR027304">
    <property type="entry name" value="Trigger_fact/SurA_dom_sf"/>
</dbReference>
<keyword evidence="5 12" id="KW-1133">Transmembrane helix</keyword>
<feature type="transmembrane region" description="Helical" evidence="12">
    <location>
        <begin position="12"/>
        <end position="33"/>
    </location>
</feature>
<evidence type="ECO:0000256" key="6">
    <source>
        <dbReference type="ARBA" id="ARBA00023136"/>
    </source>
</evidence>
<evidence type="ECO:0000256" key="10">
    <source>
        <dbReference type="ARBA" id="ARBA00042775"/>
    </source>
</evidence>
<evidence type="ECO:0000256" key="8">
    <source>
        <dbReference type="ARBA" id="ARBA00038408"/>
    </source>
</evidence>
<dbReference type="EMBL" id="FOLE01000006">
    <property type="protein sequence ID" value="SFC52180.1"/>
    <property type="molecule type" value="Genomic_DNA"/>
</dbReference>
<dbReference type="InterPro" id="IPR000297">
    <property type="entry name" value="PPIase_PpiC"/>
</dbReference>
<keyword evidence="6 12" id="KW-0472">Membrane</keyword>
<accession>A0A1I1K3L7</accession>
<evidence type="ECO:0000256" key="2">
    <source>
        <dbReference type="ARBA" id="ARBA00022475"/>
    </source>
</evidence>
<dbReference type="Pfam" id="PF13623">
    <property type="entry name" value="SurA_N_2"/>
    <property type="match status" value="1"/>
</dbReference>
<dbReference type="STRING" id="927664.SAMN05421780_106109"/>
<reference evidence="14 15" key="1">
    <citation type="submission" date="2016-10" db="EMBL/GenBank/DDBJ databases">
        <authorList>
            <person name="de Groot N.N."/>
        </authorList>
    </citation>
    <scope>NUCLEOTIDE SEQUENCE [LARGE SCALE GENOMIC DNA]</scope>
    <source>
        <strain evidence="14 15">DSM 6793</strain>
    </source>
</reference>
<evidence type="ECO:0000313" key="15">
    <source>
        <dbReference type="Proteomes" id="UP000199514"/>
    </source>
</evidence>
<dbReference type="PROSITE" id="PS50198">
    <property type="entry name" value="PPIC_PPIASE_2"/>
    <property type="match status" value="1"/>
</dbReference>
<keyword evidence="7" id="KW-0143">Chaperone</keyword>